<sequence>KLSLVIVVKCIRYRADKTLIKIIIFMALAEGKSRVRSGPITLHTQTAIHIAELLTKAKFSIEKDETNPNMNIIECEGIGMINEFI</sequence>
<name>A0A482X3Q4_LAOST</name>
<dbReference type="GO" id="GO:0006396">
    <property type="term" value="P:RNA processing"/>
    <property type="evidence" value="ECO:0007669"/>
    <property type="project" value="InterPro"/>
</dbReference>
<evidence type="ECO:0000313" key="4">
    <source>
        <dbReference type="Proteomes" id="UP000291343"/>
    </source>
</evidence>
<dbReference type="Proteomes" id="UP000291343">
    <property type="component" value="Unassembled WGS sequence"/>
</dbReference>
<dbReference type="Gene3D" id="3.65.10.20">
    <property type="entry name" value="RNA 3'-terminal phosphate cyclase domain"/>
    <property type="match status" value="1"/>
</dbReference>
<organism evidence="3 4">
    <name type="scientific">Laodelphax striatellus</name>
    <name type="common">Small brown planthopper</name>
    <name type="synonym">Delphax striatella</name>
    <dbReference type="NCBI Taxonomy" id="195883"/>
    <lineage>
        <taxon>Eukaryota</taxon>
        <taxon>Metazoa</taxon>
        <taxon>Ecdysozoa</taxon>
        <taxon>Arthropoda</taxon>
        <taxon>Hexapoda</taxon>
        <taxon>Insecta</taxon>
        <taxon>Pterygota</taxon>
        <taxon>Neoptera</taxon>
        <taxon>Paraneoptera</taxon>
        <taxon>Hemiptera</taxon>
        <taxon>Auchenorrhyncha</taxon>
        <taxon>Fulgoroidea</taxon>
        <taxon>Delphacidae</taxon>
        <taxon>Criomorphinae</taxon>
        <taxon>Laodelphax</taxon>
    </lineage>
</organism>
<keyword evidence="4" id="KW-1185">Reference proteome</keyword>
<dbReference type="PANTHER" id="PTHR11096">
    <property type="entry name" value="RNA 3' TERMINAL PHOSPHATE CYCLASE"/>
    <property type="match status" value="1"/>
</dbReference>
<comment type="caution">
    <text evidence="3">The sequence shown here is derived from an EMBL/GenBank/DDBJ whole genome shotgun (WGS) entry which is preliminary data.</text>
</comment>
<evidence type="ECO:0000256" key="1">
    <source>
        <dbReference type="ARBA" id="ARBA00021428"/>
    </source>
</evidence>
<proteinExistence type="predicted"/>
<dbReference type="Pfam" id="PF01137">
    <property type="entry name" value="RTC"/>
    <property type="match status" value="1"/>
</dbReference>
<protein>
    <recommendedName>
        <fullName evidence="1">RNA 3'-terminal phosphate cyclase</fullName>
    </recommendedName>
</protein>
<dbReference type="EMBL" id="QKKF02018416">
    <property type="protein sequence ID" value="RZF40404.1"/>
    <property type="molecule type" value="Genomic_DNA"/>
</dbReference>
<dbReference type="InParanoid" id="A0A482X3Q4"/>
<feature type="non-terminal residue" evidence="3">
    <location>
        <position position="1"/>
    </location>
</feature>
<dbReference type="GO" id="GO:0003963">
    <property type="term" value="F:RNA-3'-phosphate cyclase activity"/>
    <property type="evidence" value="ECO:0007669"/>
    <property type="project" value="TreeGrafter"/>
</dbReference>
<dbReference type="InterPro" id="IPR000228">
    <property type="entry name" value="RNA3'_term_phos_cyc"/>
</dbReference>
<evidence type="ECO:0000313" key="3">
    <source>
        <dbReference type="EMBL" id="RZF40404.1"/>
    </source>
</evidence>
<gene>
    <name evidence="3" type="ORF">LSTR_LSTR010991</name>
</gene>
<evidence type="ECO:0000259" key="2">
    <source>
        <dbReference type="Pfam" id="PF01137"/>
    </source>
</evidence>
<accession>A0A482X3Q4</accession>
<dbReference type="GO" id="GO:0005634">
    <property type="term" value="C:nucleus"/>
    <property type="evidence" value="ECO:0007669"/>
    <property type="project" value="TreeGrafter"/>
</dbReference>
<dbReference type="InterPro" id="IPR037136">
    <property type="entry name" value="RNA3'_phos_cyclase_dom_sf"/>
</dbReference>
<feature type="domain" description="RNA 3'-terminal phosphate cyclase" evidence="2">
    <location>
        <begin position="21"/>
        <end position="61"/>
    </location>
</feature>
<dbReference type="STRING" id="195883.A0A482X3Q4"/>
<reference evidence="3 4" key="1">
    <citation type="journal article" date="2017" name="Gigascience">
        <title>Genome sequence of the small brown planthopper, Laodelphax striatellus.</title>
        <authorList>
            <person name="Zhu J."/>
            <person name="Jiang F."/>
            <person name="Wang X."/>
            <person name="Yang P."/>
            <person name="Bao Y."/>
            <person name="Zhao W."/>
            <person name="Wang W."/>
            <person name="Lu H."/>
            <person name="Wang Q."/>
            <person name="Cui N."/>
            <person name="Li J."/>
            <person name="Chen X."/>
            <person name="Luo L."/>
            <person name="Yu J."/>
            <person name="Kang L."/>
            <person name="Cui F."/>
        </authorList>
    </citation>
    <scope>NUCLEOTIDE SEQUENCE [LARGE SCALE GENOMIC DNA]</scope>
    <source>
        <strain evidence="3">Lst14</strain>
    </source>
</reference>
<dbReference type="AlphaFoldDB" id="A0A482X3Q4"/>
<dbReference type="OrthoDB" id="25029at2759"/>
<dbReference type="PANTHER" id="PTHR11096:SF0">
    <property type="entry name" value="RNA 3'-TERMINAL PHOSPHATE CYCLASE"/>
    <property type="match status" value="1"/>
</dbReference>
<dbReference type="InterPro" id="IPR023797">
    <property type="entry name" value="RNA3'_phos_cyclase_dom"/>
</dbReference>